<evidence type="ECO:0000256" key="7">
    <source>
        <dbReference type="ARBA" id="ARBA00022801"/>
    </source>
</evidence>
<dbReference type="Proteomes" id="UP000765509">
    <property type="component" value="Unassembled WGS sequence"/>
</dbReference>
<dbReference type="AlphaFoldDB" id="A0A9Q3BFT7"/>
<dbReference type="EMBL" id="AVOT02000754">
    <property type="protein sequence ID" value="MBW0464323.1"/>
    <property type="molecule type" value="Genomic_DNA"/>
</dbReference>
<organism evidence="10 11">
    <name type="scientific">Austropuccinia psidii MF-1</name>
    <dbReference type="NCBI Taxonomy" id="1389203"/>
    <lineage>
        <taxon>Eukaryota</taxon>
        <taxon>Fungi</taxon>
        <taxon>Dikarya</taxon>
        <taxon>Basidiomycota</taxon>
        <taxon>Pucciniomycotina</taxon>
        <taxon>Pucciniomycetes</taxon>
        <taxon>Pucciniales</taxon>
        <taxon>Sphaerophragmiaceae</taxon>
        <taxon>Austropuccinia</taxon>
    </lineage>
</organism>
<dbReference type="EC" id="3.2.1.78" evidence="4"/>
<dbReference type="PANTHER" id="PTHR31451">
    <property type="match status" value="1"/>
</dbReference>
<dbReference type="InterPro" id="IPR001547">
    <property type="entry name" value="Glyco_hydro_5"/>
</dbReference>
<dbReference type="FunFam" id="3.20.20.80:FF:000192">
    <property type="entry name" value="Predicted protein"/>
    <property type="match status" value="1"/>
</dbReference>
<keyword evidence="5" id="KW-0964">Secreted</keyword>
<comment type="subcellular location">
    <subcellularLocation>
        <location evidence="2">Secreted</location>
    </subcellularLocation>
</comment>
<sequence>MKGLGNYSTQLGIFYLFFISNSSSFKTIYQSFNIERETTNARSDFPLPSRAKLDVQGIAKETLSPQVKSQKVTRVRPEIPQAMATSPPTLVLQPDQCRISENLVPQRGTNCAGGYHHPLATTISGAFGTLPTPRAFIKRDGTRLTAGSQTFRPVGPNIYWLGLDENVGRRISYPSRRRVREAIASAAAMGANTVRSITLGVSTGHPLSVWPLKGETNEDAFVAIDYAVATARHYGIRLIIPFTDNYRFYHGGKYTFLAWEGIHSNDGDLEMNFYRNASIIQTFKQYIEVFLTHVNQFNGIALKDDPTILAWETGNELGAFDLEEGAPPAAWTREIAAHIKSLDPNHLIIDGSDGVIDSDGDDVEGLDVEEIDIVSNHLYPPKNTSFWQAHGLATASNKVLLIGEYDWTGSNGGLTLSTFYNQVIKTTAGDIAWSLMSHDDECCKYVTHDDGYSIYYPNGNASLMQKKLLRLVQHWYHLTGRKPPSVLPAVTCPQPEWLEQE</sequence>
<dbReference type="PANTHER" id="PTHR31451:SF39">
    <property type="entry name" value="MANNAN ENDO-1,4-BETA-MANNOSIDASE 1"/>
    <property type="match status" value="1"/>
</dbReference>
<evidence type="ECO:0000256" key="4">
    <source>
        <dbReference type="ARBA" id="ARBA00012706"/>
    </source>
</evidence>
<evidence type="ECO:0000256" key="1">
    <source>
        <dbReference type="ARBA" id="ARBA00001678"/>
    </source>
</evidence>
<keyword evidence="7" id="KW-0378">Hydrolase</keyword>
<comment type="catalytic activity">
    <reaction evidence="1">
        <text>Random hydrolysis of (1-&gt;4)-beta-D-mannosidic linkages in mannans, galactomannans and glucomannans.</text>
        <dbReference type="EC" id="3.2.1.78"/>
    </reaction>
</comment>
<keyword evidence="11" id="KW-1185">Reference proteome</keyword>
<evidence type="ECO:0000313" key="11">
    <source>
        <dbReference type="Proteomes" id="UP000765509"/>
    </source>
</evidence>
<evidence type="ECO:0000259" key="9">
    <source>
        <dbReference type="Pfam" id="PF26410"/>
    </source>
</evidence>
<dbReference type="Pfam" id="PF26410">
    <property type="entry name" value="GH5_mannosidase"/>
    <property type="match status" value="1"/>
</dbReference>
<comment type="caution">
    <text evidence="10">The sequence shown here is derived from an EMBL/GenBank/DDBJ whole genome shotgun (WGS) entry which is preliminary data.</text>
</comment>
<dbReference type="SUPFAM" id="SSF51445">
    <property type="entry name" value="(Trans)glycosidases"/>
    <property type="match status" value="1"/>
</dbReference>
<keyword evidence="8" id="KW-0326">Glycosidase</keyword>
<evidence type="ECO:0000256" key="6">
    <source>
        <dbReference type="ARBA" id="ARBA00022729"/>
    </source>
</evidence>
<evidence type="ECO:0000256" key="5">
    <source>
        <dbReference type="ARBA" id="ARBA00022525"/>
    </source>
</evidence>
<protein>
    <recommendedName>
        <fullName evidence="4">mannan endo-1,4-beta-mannosidase</fullName>
        <ecNumber evidence="4">3.2.1.78</ecNumber>
    </recommendedName>
</protein>
<evidence type="ECO:0000313" key="10">
    <source>
        <dbReference type="EMBL" id="MBW0464323.1"/>
    </source>
</evidence>
<accession>A0A9Q3BFT7</accession>
<evidence type="ECO:0000256" key="3">
    <source>
        <dbReference type="ARBA" id="ARBA00005641"/>
    </source>
</evidence>
<evidence type="ECO:0000256" key="8">
    <source>
        <dbReference type="ARBA" id="ARBA00023295"/>
    </source>
</evidence>
<evidence type="ECO:0000256" key="2">
    <source>
        <dbReference type="ARBA" id="ARBA00004613"/>
    </source>
</evidence>
<dbReference type="GO" id="GO:0016985">
    <property type="term" value="F:mannan endo-1,4-beta-mannosidase activity"/>
    <property type="evidence" value="ECO:0007669"/>
    <property type="project" value="UniProtKB-EC"/>
</dbReference>
<dbReference type="GO" id="GO:0005576">
    <property type="term" value="C:extracellular region"/>
    <property type="evidence" value="ECO:0007669"/>
    <property type="project" value="UniProtKB-SubCell"/>
</dbReference>
<dbReference type="InterPro" id="IPR045053">
    <property type="entry name" value="MAN-like"/>
</dbReference>
<dbReference type="Gene3D" id="3.20.20.80">
    <property type="entry name" value="Glycosidases"/>
    <property type="match status" value="1"/>
</dbReference>
<keyword evidence="6" id="KW-0732">Signal</keyword>
<reference evidence="10" key="1">
    <citation type="submission" date="2021-03" db="EMBL/GenBank/DDBJ databases">
        <title>Draft genome sequence of rust myrtle Austropuccinia psidii MF-1, a brazilian biotype.</title>
        <authorList>
            <person name="Quecine M.C."/>
            <person name="Pachon D.M.R."/>
            <person name="Bonatelli M.L."/>
            <person name="Correr F.H."/>
            <person name="Franceschini L.M."/>
            <person name="Leite T.F."/>
            <person name="Margarido G.R.A."/>
            <person name="Almeida C.A."/>
            <person name="Ferrarezi J.A."/>
            <person name="Labate C.A."/>
        </authorList>
    </citation>
    <scope>NUCLEOTIDE SEQUENCE</scope>
    <source>
        <strain evidence="10">MF-1</strain>
    </source>
</reference>
<feature type="domain" description="Glycoside hydrolase family 5" evidence="9">
    <location>
        <begin position="135"/>
        <end position="391"/>
    </location>
</feature>
<dbReference type="OrthoDB" id="406631at2759"/>
<gene>
    <name evidence="10" type="ORF">O181_004038</name>
</gene>
<proteinExistence type="inferred from homology"/>
<name>A0A9Q3BFT7_9BASI</name>
<comment type="similarity">
    <text evidence="3">Belongs to the glycosyl hydrolase 5 (cellulase A) family.</text>
</comment>
<dbReference type="InterPro" id="IPR017853">
    <property type="entry name" value="GH"/>
</dbReference>